<dbReference type="PROSITE" id="PS51698">
    <property type="entry name" value="U_BOX"/>
    <property type="match status" value="1"/>
</dbReference>
<evidence type="ECO:0000256" key="3">
    <source>
        <dbReference type="ARBA" id="ARBA00012483"/>
    </source>
</evidence>
<dbReference type="EMBL" id="JAWXYG010000006">
    <property type="protein sequence ID" value="KAK4270161.1"/>
    <property type="molecule type" value="Genomic_DNA"/>
</dbReference>
<dbReference type="InterPro" id="IPR013083">
    <property type="entry name" value="Znf_RING/FYVE/PHD"/>
</dbReference>
<evidence type="ECO:0000256" key="4">
    <source>
        <dbReference type="ARBA" id="ARBA00022679"/>
    </source>
</evidence>
<proteinExistence type="predicted"/>
<evidence type="ECO:0000256" key="1">
    <source>
        <dbReference type="ARBA" id="ARBA00000900"/>
    </source>
</evidence>
<evidence type="ECO:0000256" key="6">
    <source>
        <dbReference type="ARBA" id="ARBA00022786"/>
    </source>
</evidence>
<dbReference type="GO" id="GO:0043161">
    <property type="term" value="P:proteasome-mediated ubiquitin-dependent protein catabolic process"/>
    <property type="evidence" value="ECO:0007669"/>
    <property type="project" value="TreeGrafter"/>
</dbReference>
<evidence type="ECO:0000313" key="13">
    <source>
        <dbReference type="Proteomes" id="UP001293593"/>
    </source>
</evidence>
<dbReference type="GO" id="GO:0000209">
    <property type="term" value="P:protein polyubiquitination"/>
    <property type="evidence" value="ECO:0007669"/>
    <property type="project" value="TreeGrafter"/>
</dbReference>
<protein>
    <recommendedName>
        <fullName evidence="8">E3 ubiquitin-protein ligase CHIP</fullName>
        <ecNumber evidence="3">2.3.2.27</ecNumber>
    </recommendedName>
    <alternativeName>
        <fullName evidence="9">RING-type E3 ubiquitin transferase CHIP</fullName>
    </alternativeName>
</protein>
<dbReference type="SUPFAM" id="SSF48452">
    <property type="entry name" value="TPR-like"/>
    <property type="match status" value="1"/>
</dbReference>
<evidence type="ECO:0000259" key="11">
    <source>
        <dbReference type="PROSITE" id="PS51698"/>
    </source>
</evidence>
<keyword evidence="6" id="KW-0833">Ubl conjugation pathway</keyword>
<gene>
    <name evidence="12" type="ORF">QN277_023240</name>
</gene>
<dbReference type="SMART" id="SM00028">
    <property type="entry name" value="TPR"/>
    <property type="match status" value="3"/>
</dbReference>
<dbReference type="Gene3D" id="1.25.40.10">
    <property type="entry name" value="Tetratricopeptide repeat domain"/>
    <property type="match status" value="1"/>
</dbReference>
<keyword evidence="7 10" id="KW-0802">TPR repeat</keyword>
<dbReference type="AlphaFoldDB" id="A0AAE1MRG0"/>
<organism evidence="12 13">
    <name type="scientific">Acacia crassicarpa</name>
    <name type="common">northern wattle</name>
    <dbReference type="NCBI Taxonomy" id="499986"/>
    <lineage>
        <taxon>Eukaryota</taxon>
        <taxon>Viridiplantae</taxon>
        <taxon>Streptophyta</taxon>
        <taxon>Embryophyta</taxon>
        <taxon>Tracheophyta</taxon>
        <taxon>Spermatophyta</taxon>
        <taxon>Magnoliopsida</taxon>
        <taxon>eudicotyledons</taxon>
        <taxon>Gunneridae</taxon>
        <taxon>Pentapetalae</taxon>
        <taxon>rosids</taxon>
        <taxon>fabids</taxon>
        <taxon>Fabales</taxon>
        <taxon>Fabaceae</taxon>
        <taxon>Caesalpinioideae</taxon>
        <taxon>mimosoid clade</taxon>
        <taxon>Acacieae</taxon>
        <taxon>Acacia</taxon>
    </lineage>
</organism>
<keyword evidence="4" id="KW-0808">Transferase</keyword>
<comment type="pathway">
    <text evidence="2">Protein modification; protein ubiquitination.</text>
</comment>
<dbReference type="InterPro" id="IPR019734">
    <property type="entry name" value="TPR_rpt"/>
</dbReference>
<evidence type="ECO:0000256" key="8">
    <source>
        <dbReference type="ARBA" id="ARBA00044534"/>
    </source>
</evidence>
<dbReference type="Gene3D" id="3.30.40.10">
    <property type="entry name" value="Zinc/RING finger domain, C3HC4 (zinc finger)"/>
    <property type="match status" value="1"/>
</dbReference>
<accession>A0AAE1MRG0</accession>
<comment type="caution">
    <text evidence="12">The sequence shown here is derived from an EMBL/GenBank/DDBJ whole genome shotgun (WGS) entry which is preliminary data.</text>
</comment>
<dbReference type="GO" id="GO:0051087">
    <property type="term" value="F:protein-folding chaperone binding"/>
    <property type="evidence" value="ECO:0007669"/>
    <property type="project" value="TreeGrafter"/>
</dbReference>
<dbReference type="GO" id="GO:0045862">
    <property type="term" value="P:positive regulation of proteolysis"/>
    <property type="evidence" value="ECO:0007669"/>
    <property type="project" value="TreeGrafter"/>
</dbReference>
<dbReference type="Proteomes" id="UP001293593">
    <property type="component" value="Unassembled WGS sequence"/>
</dbReference>
<dbReference type="SUPFAM" id="SSF57850">
    <property type="entry name" value="RING/U-box"/>
    <property type="match status" value="1"/>
</dbReference>
<keyword evidence="5" id="KW-0677">Repeat</keyword>
<feature type="repeat" description="TPR" evidence="10">
    <location>
        <begin position="75"/>
        <end position="108"/>
    </location>
</feature>
<reference evidence="12" key="1">
    <citation type="submission" date="2023-10" db="EMBL/GenBank/DDBJ databases">
        <title>Chromosome-level genome of the transformable northern wattle, Acacia crassicarpa.</title>
        <authorList>
            <person name="Massaro I."/>
            <person name="Sinha N.R."/>
            <person name="Poethig S."/>
            <person name="Leichty A.R."/>
        </authorList>
    </citation>
    <scope>NUCLEOTIDE SEQUENCE</scope>
    <source>
        <strain evidence="12">Acra3RX</strain>
        <tissue evidence="12">Leaf</tissue>
    </source>
</reference>
<dbReference type="Pfam" id="PF04564">
    <property type="entry name" value="U-box"/>
    <property type="match status" value="1"/>
</dbReference>
<dbReference type="EC" id="2.3.2.27" evidence="3"/>
<dbReference type="GO" id="GO:0071218">
    <property type="term" value="P:cellular response to misfolded protein"/>
    <property type="evidence" value="ECO:0007669"/>
    <property type="project" value="TreeGrafter"/>
</dbReference>
<evidence type="ECO:0000256" key="10">
    <source>
        <dbReference type="PROSITE-ProRule" id="PRU00339"/>
    </source>
</evidence>
<sequence length="308" mass="35773">METRSAEKWFEEAEERRYYEDDFETAIDLYTNAINLCPNNAVYFTNRAFCHIKIGKWQEAVDDSRRAIELDNTSAEAHSILGEALLEKTEHVEAVRELKEAVNLERANGGTGEFYEWKYIRELLLKAKFYEWKYAHELRSWELQHLHKVCVLALTEMHSREASQKGGHTEAAEAQCLQQQLDSLERVFSEAAKADKQTEVPDYFRCPISYSVLRDPVITPSGHTYEREEILRHLGKVSDKKKRKKYHEKNHFDPITQEPLDPSQLVPNLAIKEAVEAFIEKHAWAYGELGMDISLTWPGFGSDRPNRP</sequence>
<dbReference type="GO" id="GO:0005737">
    <property type="term" value="C:cytoplasm"/>
    <property type="evidence" value="ECO:0007669"/>
    <property type="project" value="TreeGrafter"/>
</dbReference>
<comment type="catalytic activity">
    <reaction evidence="1">
        <text>S-ubiquitinyl-[E2 ubiquitin-conjugating enzyme]-L-cysteine + [acceptor protein]-L-lysine = [E2 ubiquitin-conjugating enzyme]-L-cysteine + N(6)-ubiquitinyl-[acceptor protein]-L-lysine.</text>
        <dbReference type="EC" id="2.3.2.27"/>
    </reaction>
</comment>
<dbReference type="SMART" id="SM00504">
    <property type="entry name" value="Ubox"/>
    <property type="match status" value="1"/>
</dbReference>
<evidence type="ECO:0000256" key="5">
    <source>
        <dbReference type="ARBA" id="ARBA00022737"/>
    </source>
</evidence>
<name>A0AAE1MRG0_9FABA</name>
<keyword evidence="13" id="KW-1185">Reference proteome</keyword>
<dbReference type="InterPro" id="IPR045202">
    <property type="entry name" value="CHIP_RING-Ubox"/>
</dbReference>
<evidence type="ECO:0000256" key="7">
    <source>
        <dbReference type="ARBA" id="ARBA00022803"/>
    </source>
</evidence>
<dbReference type="PROSITE" id="PS50005">
    <property type="entry name" value="TPR"/>
    <property type="match status" value="1"/>
</dbReference>
<dbReference type="PANTHER" id="PTHR46803:SF2">
    <property type="entry name" value="E3 UBIQUITIN-PROTEIN LIGASE CHIP"/>
    <property type="match status" value="1"/>
</dbReference>
<dbReference type="InterPro" id="IPR011990">
    <property type="entry name" value="TPR-like_helical_dom_sf"/>
</dbReference>
<dbReference type="Pfam" id="PF13431">
    <property type="entry name" value="TPR_17"/>
    <property type="match status" value="1"/>
</dbReference>
<dbReference type="GO" id="GO:0061630">
    <property type="term" value="F:ubiquitin protein ligase activity"/>
    <property type="evidence" value="ECO:0007669"/>
    <property type="project" value="UniProtKB-EC"/>
</dbReference>
<evidence type="ECO:0000256" key="2">
    <source>
        <dbReference type="ARBA" id="ARBA00004906"/>
    </source>
</evidence>
<dbReference type="InterPro" id="IPR003613">
    <property type="entry name" value="Ubox_domain"/>
</dbReference>
<evidence type="ECO:0000313" key="12">
    <source>
        <dbReference type="EMBL" id="KAK4270161.1"/>
    </source>
</evidence>
<dbReference type="PANTHER" id="PTHR46803">
    <property type="entry name" value="E3 UBIQUITIN-PROTEIN LIGASE CHIP"/>
    <property type="match status" value="1"/>
</dbReference>
<evidence type="ECO:0000256" key="9">
    <source>
        <dbReference type="ARBA" id="ARBA00044543"/>
    </source>
</evidence>
<dbReference type="CDD" id="cd16654">
    <property type="entry name" value="RING-Ubox_CHIP"/>
    <property type="match status" value="1"/>
</dbReference>
<dbReference type="GO" id="GO:0006515">
    <property type="term" value="P:protein quality control for misfolded or incompletely synthesized proteins"/>
    <property type="evidence" value="ECO:0007669"/>
    <property type="project" value="TreeGrafter"/>
</dbReference>
<feature type="domain" description="U-box" evidence="11">
    <location>
        <begin position="199"/>
        <end position="285"/>
    </location>
</feature>